<accession>A0A151SMC7</accession>
<sequence>MDSAPETPNQTSSSVSNNFSQTVTCKLDEKKFMTWKQQVTTVIHAHDLERFVVNPKIPMKYLTSEDRDANNINPEYTTWDRKDSLLFS</sequence>
<name>A0A151SMC7_CAJCA</name>
<proteinExistence type="predicted"/>
<gene>
    <name evidence="2" type="ORF">KK1_002194</name>
</gene>
<dbReference type="Gramene" id="C.cajan_02142.t">
    <property type="protein sequence ID" value="C.cajan_02142.t.cds1"/>
    <property type="gene ID" value="C.cajan_02142"/>
</dbReference>
<evidence type="ECO:0008006" key="4">
    <source>
        <dbReference type="Google" id="ProtNLM"/>
    </source>
</evidence>
<dbReference type="AlphaFoldDB" id="A0A151SMC7"/>
<reference evidence="2 3" key="1">
    <citation type="journal article" date="2012" name="Nat. Biotechnol.">
        <title>Draft genome sequence of pigeonpea (Cajanus cajan), an orphan legume crop of resource-poor farmers.</title>
        <authorList>
            <person name="Varshney R.K."/>
            <person name="Chen W."/>
            <person name="Li Y."/>
            <person name="Bharti A.K."/>
            <person name="Saxena R.K."/>
            <person name="Schlueter J.A."/>
            <person name="Donoghue M.T."/>
            <person name="Azam S."/>
            <person name="Fan G."/>
            <person name="Whaley A.M."/>
            <person name="Farmer A.D."/>
            <person name="Sheridan J."/>
            <person name="Iwata A."/>
            <person name="Tuteja R."/>
            <person name="Penmetsa R.V."/>
            <person name="Wu W."/>
            <person name="Upadhyaya H.D."/>
            <person name="Yang S.P."/>
            <person name="Shah T."/>
            <person name="Saxena K.B."/>
            <person name="Michael T."/>
            <person name="McCombie W.R."/>
            <person name="Yang B."/>
            <person name="Zhang G."/>
            <person name="Yang H."/>
            <person name="Wang J."/>
            <person name="Spillane C."/>
            <person name="Cook D.R."/>
            <person name="May G.D."/>
            <person name="Xu X."/>
            <person name="Jackson S.A."/>
        </authorList>
    </citation>
    <scope>NUCLEOTIDE SEQUENCE [LARGE SCALE GENOMIC DNA]</scope>
    <source>
        <strain evidence="3">cv. Asha</strain>
    </source>
</reference>
<dbReference type="Proteomes" id="UP000075243">
    <property type="component" value="Chromosome 11"/>
</dbReference>
<organism evidence="2 3">
    <name type="scientific">Cajanus cajan</name>
    <name type="common">Pigeon pea</name>
    <name type="synonym">Cajanus indicus</name>
    <dbReference type="NCBI Taxonomy" id="3821"/>
    <lineage>
        <taxon>Eukaryota</taxon>
        <taxon>Viridiplantae</taxon>
        <taxon>Streptophyta</taxon>
        <taxon>Embryophyta</taxon>
        <taxon>Tracheophyta</taxon>
        <taxon>Spermatophyta</taxon>
        <taxon>Magnoliopsida</taxon>
        <taxon>eudicotyledons</taxon>
        <taxon>Gunneridae</taxon>
        <taxon>Pentapetalae</taxon>
        <taxon>rosids</taxon>
        <taxon>fabids</taxon>
        <taxon>Fabales</taxon>
        <taxon>Fabaceae</taxon>
        <taxon>Papilionoideae</taxon>
        <taxon>50 kb inversion clade</taxon>
        <taxon>NPAAA clade</taxon>
        <taxon>indigoferoid/millettioid clade</taxon>
        <taxon>Phaseoleae</taxon>
        <taxon>Cajanus</taxon>
    </lineage>
</organism>
<evidence type="ECO:0000313" key="2">
    <source>
        <dbReference type="EMBL" id="KYP55967.1"/>
    </source>
</evidence>
<evidence type="ECO:0000313" key="3">
    <source>
        <dbReference type="Proteomes" id="UP000075243"/>
    </source>
</evidence>
<feature type="region of interest" description="Disordered" evidence="1">
    <location>
        <begin position="1"/>
        <end position="20"/>
    </location>
</feature>
<evidence type="ECO:0000256" key="1">
    <source>
        <dbReference type="SAM" id="MobiDB-lite"/>
    </source>
</evidence>
<dbReference type="EMBL" id="CM003613">
    <property type="protein sequence ID" value="KYP55967.1"/>
    <property type="molecule type" value="Genomic_DNA"/>
</dbReference>
<protein>
    <recommendedName>
        <fullName evidence="4">Retrovirus-related Pol polyprotein from transposon TNT 1-94</fullName>
    </recommendedName>
</protein>
<keyword evidence="3" id="KW-1185">Reference proteome</keyword>